<dbReference type="GO" id="GO:0042742">
    <property type="term" value="P:defense response to bacterium"/>
    <property type="evidence" value="ECO:0007669"/>
    <property type="project" value="UniProtKB-ARBA"/>
</dbReference>
<dbReference type="Gene3D" id="3.80.10.10">
    <property type="entry name" value="Ribonuclease Inhibitor"/>
    <property type="match status" value="1"/>
</dbReference>
<comment type="caution">
    <text evidence="7">The sequence shown here is derived from an EMBL/GenBank/DDBJ whole genome shotgun (WGS) entry which is preliminary data.</text>
</comment>
<feature type="domain" description="R13L1/DRL21-like LRR repeat region" evidence="6">
    <location>
        <begin position="449"/>
        <end position="515"/>
    </location>
</feature>
<dbReference type="PANTHER" id="PTHR36766">
    <property type="entry name" value="PLANT BROAD-SPECTRUM MILDEW RESISTANCE PROTEIN RPW8"/>
    <property type="match status" value="1"/>
</dbReference>
<dbReference type="InterPro" id="IPR056789">
    <property type="entry name" value="LRR_R13L1-DRL21"/>
</dbReference>
<keyword evidence="2" id="KW-0677">Repeat</keyword>
<dbReference type="PANTHER" id="PTHR36766:SF48">
    <property type="entry name" value="DISEASE RESISTANCE PROTEIN RGA3"/>
    <property type="match status" value="1"/>
</dbReference>
<feature type="domain" description="Disease resistance protein winged helix" evidence="5">
    <location>
        <begin position="255"/>
        <end position="326"/>
    </location>
</feature>
<dbReference type="GO" id="GO:0002758">
    <property type="term" value="P:innate immune response-activating signaling pathway"/>
    <property type="evidence" value="ECO:0007669"/>
    <property type="project" value="UniProtKB-ARBA"/>
</dbReference>
<dbReference type="FunFam" id="1.10.10.10:FF:000322">
    <property type="entry name" value="Probable disease resistance protein At1g63360"/>
    <property type="match status" value="1"/>
</dbReference>
<reference evidence="7 8" key="1">
    <citation type="journal article" date="2022" name="Nat. Plants">
        <title>Genomes of leafy and leafless Platanthera orchids illuminate the evolution of mycoheterotrophy.</title>
        <authorList>
            <person name="Li M.H."/>
            <person name="Liu K.W."/>
            <person name="Li Z."/>
            <person name="Lu H.C."/>
            <person name="Ye Q.L."/>
            <person name="Zhang D."/>
            <person name="Wang J.Y."/>
            <person name="Li Y.F."/>
            <person name="Zhong Z.M."/>
            <person name="Liu X."/>
            <person name="Yu X."/>
            <person name="Liu D.K."/>
            <person name="Tu X.D."/>
            <person name="Liu B."/>
            <person name="Hao Y."/>
            <person name="Liao X.Y."/>
            <person name="Jiang Y.T."/>
            <person name="Sun W.H."/>
            <person name="Chen J."/>
            <person name="Chen Y.Q."/>
            <person name="Ai Y."/>
            <person name="Zhai J.W."/>
            <person name="Wu S.S."/>
            <person name="Zhou Z."/>
            <person name="Hsiao Y.Y."/>
            <person name="Wu W.L."/>
            <person name="Chen Y.Y."/>
            <person name="Lin Y.F."/>
            <person name="Hsu J.L."/>
            <person name="Li C.Y."/>
            <person name="Wang Z.W."/>
            <person name="Zhao X."/>
            <person name="Zhong W.Y."/>
            <person name="Ma X.K."/>
            <person name="Ma L."/>
            <person name="Huang J."/>
            <person name="Chen G.Z."/>
            <person name="Huang M.Z."/>
            <person name="Huang L."/>
            <person name="Peng D.H."/>
            <person name="Luo Y.B."/>
            <person name="Zou S.Q."/>
            <person name="Chen S.P."/>
            <person name="Lan S."/>
            <person name="Tsai W.C."/>
            <person name="Van de Peer Y."/>
            <person name="Liu Z.J."/>
        </authorList>
    </citation>
    <scope>NUCLEOTIDE SEQUENCE [LARGE SCALE GENOMIC DNA]</scope>
    <source>
        <strain evidence="7">Lor287</strain>
    </source>
</reference>
<dbReference type="Pfam" id="PF25019">
    <property type="entry name" value="LRR_R13L1-DRL21"/>
    <property type="match status" value="1"/>
</dbReference>
<dbReference type="Proteomes" id="UP001418222">
    <property type="component" value="Unassembled WGS sequence"/>
</dbReference>
<dbReference type="Gene3D" id="3.40.50.300">
    <property type="entry name" value="P-loop containing nucleotide triphosphate hydrolases"/>
    <property type="match status" value="1"/>
</dbReference>
<dbReference type="PRINTS" id="PR00364">
    <property type="entry name" value="DISEASERSIST"/>
</dbReference>
<keyword evidence="8" id="KW-1185">Reference proteome</keyword>
<protein>
    <submittedName>
        <fullName evidence="7">Disease resistance protein RGA3</fullName>
    </submittedName>
</protein>
<evidence type="ECO:0000259" key="4">
    <source>
        <dbReference type="Pfam" id="PF00931"/>
    </source>
</evidence>
<sequence>MREETGSFINESEVYGRKEDKENIVSLLLNCFTHGPEIGVVSIFGLGGLGKTTLAQFVYNDERVRDRFEKRMWVCVSDEFEIKRLIVLIMESATGSQFSSMNMDVMQVTLAEQLKEKRFLLVLDDVWNESQEKWERLRTLLAVGGEGSKILVTTRSERVASIMGTTSLYKLSNLSLNLVEIGRQIVKKCGGVPLAAKALGSLLRFKKTESDWIAIKDSELWKLSGDDNYEILPALKLSYDHLSSCLKQCFTYCSIFPKDYEIDVTMLVRLWDAEGFLKPSDGQMDTQQIGLQYVDELLERSLFQKSEDGGGVAREIKMHDLVHDLARSVAGDECSIVDPSSGNQTLSQNSRYSSFIFDEMSQSAALQSLHDAKKLRTLYMHKNILFIQNVNEVLQVISSNVNLLRALHLQYCPLKTLPDSFKKLKHLRYLDLSRTLLDSFPPCISTLHNLKDVLQNLQPHNNLKELKIQCYVGRSFPHWILSLSNLARLTLRCCKCEKLPALGQLPQLEYLHLIELPLIKQLGSDFYGGLDSFPVLKELELYDMAELEEWCNVGEEQFLPCLHTLSLVDCPKLKELPSDFPSVTTLTVNEDDKLLLSSLQNGAFPNLKEPGFLIVGQYEDQQRDKLCSVVRNPKVSWSGKSFDTNISKIR</sequence>
<proteinExistence type="predicted"/>
<dbReference type="InterPro" id="IPR002182">
    <property type="entry name" value="NB-ARC"/>
</dbReference>
<dbReference type="InterPro" id="IPR032675">
    <property type="entry name" value="LRR_dom_sf"/>
</dbReference>
<dbReference type="Gene3D" id="1.10.8.430">
    <property type="entry name" value="Helical domain of apoptotic protease-activating factors"/>
    <property type="match status" value="1"/>
</dbReference>
<dbReference type="Pfam" id="PF00931">
    <property type="entry name" value="NB-ARC"/>
    <property type="match status" value="1"/>
</dbReference>
<evidence type="ECO:0000256" key="3">
    <source>
        <dbReference type="ARBA" id="ARBA00022821"/>
    </source>
</evidence>
<dbReference type="InterPro" id="IPR036388">
    <property type="entry name" value="WH-like_DNA-bd_sf"/>
</dbReference>
<dbReference type="InterPro" id="IPR042197">
    <property type="entry name" value="Apaf_helical"/>
</dbReference>
<evidence type="ECO:0000313" key="7">
    <source>
        <dbReference type="EMBL" id="KAK8928370.1"/>
    </source>
</evidence>
<organism evidence="7 8">
    <name type="scientific">Platanthera zijinensis</name>
    <dbReference type="NCBI Taxonomy" id="2320716"/>
    <lineage>
        <taxon>Eukaryota</taxon>
        <taxon>Viridiplantae</taxon>
        <taxon>Streptophyta</taxon>
        <taxon>Embryophyta</taxon>
        <taxon>Tracheophyta</taxon>
        <taxon>Spermatophyta</taxon>
        <taxon>Magnoliopsida</taxon>
        <taxon>Liliopsida</taxon>
        <taxon>Asparagales</taxon>
        <taxon>Orchidaceae</taxon>
        <taxon>Orchidoideae</taxon>
        <taxon>Orchideae</taxon>
        <taxon>Orchidinae</taxon>
        <taxon>Platanthera</taxon>
    </lineage>
</organism>
<dbReference type="InterPro" id="IPR058922">
    <property type="entry name" value="WHD_DRP"/>
</dbReference>
<dbReference type="EMBL" id="JBBWWQ010000015">
    <property type="protein sequence ID" value="KAK8928370.1"/>
    <property type="molecule type" value="Genomic_DNA"/>
</dbReference>
<evidence type="ECO:0000256" key="2">
    <source>
        <dbReference type="ARBA" id="ARBA00022737"/>
    </source>
</evidence>
<gene>
    <name evidence="7" type="primary">RGA3</name>
    <name evidence="7" type="ORF">KSP39_PZI017685</name>
</gene>
<dbReference type="GO" id="GO:0043531">
    <property type="term" value="F:ADP binding"/>
    <property type="evidence" value="ECO:0007669"/>
    <property type="project" value="InterPro"/>
</dbReference>
<feature type="domain" description="NB-ARC" evidence="4">
    <location>
        <begin position="28"/>
        <end position="166"/>
    </location>
</feature>
<keyword evidence="1" id="KW-0433">Leucine-rich repeat</keyword>
<evidence type="ECO:0000313" key="8">
    <source>
        <dbReference type="Proteomes" id="UP001418222"/>
    </source>
</evidence>
<keyword evidence="3" id="KW-0611">Plant defense</keyword>
<dbReference type="InterPro" id="IPR027417">
    <property type="entry name" value="P-loop_NTPase"/>
</dbReference>
<accession>A0AAP0B542</accession>
<evidence type="ECO:0000259" key="5">
    <source>
        <dbReference type="Pfam" id="PF23559"/>
    </source>
</evidence>
<dbReference type="FunFam" id="3.40.50.300:FF:001091">
    <property type="entry name" value="Probable disease resistance protein At1g61300"/>
    <property type="match status" value="1"/>
</dbReference>
<dbReference type="AlphaFoldDB" id="A0AAP0B542"/>
<dbReference type="GO" id="GO:0009626">
    <property type="term" value="P:plant-type hypersensitive response"/>
    <property type="evidence" value="ECO:0007669"/>
    <property type="project" value="UniProtKB-ARBA"/>
</dbReference>
<dbReference type="Gene3D" id="1.10.10.10">
    <property type="entry name" value="Winged helix-like DNA-binding domain superfamily/Winged helix DNA-binding domain"/>
    <property type="match status" value="1"/>
</dbReference>
<dbReference type="Pfam" id="PF23559">
    <property type="entry name" value="WHD_DRP"/>
    <property type="match status" value="1"/>
</dbReference>
<dbReference type="SUPFAM" id="SSF52540">
    <property type="entry name" value="P-loop containing nucleoside triphosphate hydrolases"/>
    <property type="match status" value="1"/>
</dbReference>
<evidence type="ECO:0000259" key="6">
    <source>
        <dbReference type="Pfam" id="PF25019"/>
    </source>
</evidence>
<name>A0AAP0B542_9ASPA</name>
<evidence type="ECO:0000256" key="1">
    <source>
        <dbReference type="ARBA" id="ARBA00022614"/>
    </source>
</evidence>
<dbReference type="SUPFAM" id="SSF52058">
    <property type="entry name" value="L domain-like"/>
    <property type="match status" value="1"/>
</dbReference>